<accession>C3MQ98</accession>
<dbReference type="EMBL" id="CP001399">
    <property type="protein sequence ID" value="ACP35561.1"/>
    <property type="molecule type" value="Genomic_DNA"/>
</dbReference>
<dbReference type="Proteomes" id="UP000001747">
    <property type="component" value="Chromosome"/>
</dbReference>
<dbReference type="SUPFAM" id="SSF47598">
    <property type="entry name" value="Ribbon-helix-helix"/>
    <property type="match status" value="1"/>
</dbReference>
<evidence type="ECO:0000313" key="2">
    <source>
        <dbReference type="Proteomes" id="UP000001747"/>
    </source>
</evidence>
<dbReference type="Pfam" id="PF19807">
    <property type="entry name" value="DUF6290"/>
    <property type="match status" value="1"/>
</dbReference>
<dbReference type="GO" id="GO:0003677">
    <property type="term" value="F:DNA binding"/>
    <property type="evidence" value="ECO:0007669"/>
    <property type="project" value="UniProtKB-KW"/>
</dbReference>
<keyword evidence="1" id="KW-0238">DNA-binding</keyword>
<dbReference type="CDD" id="cd22234">
    <property type="entry name" value="RHH_MobB-like"/>
    <property type="match status" value="1"/>
</dbReference>
<gene>
    <name evidence="1" type="ordered locus">LS215_1553</name>
</gene>
<evidence type="ECO:0000313" key="1">
    <source>
        <dbReference type="EMBL" id="ACP35561.1"/>
    </source>
</evidence>
<dbReference type="InterPro" id="IPR010985">
    <property type="entry name" value="Ribbon_hlx_hlx"/>
</dbReference>
<dbReference type="GO" id="GO:0006355">
    <property type="term" value="P:regulation of DNA-templated transcription"/>
    <property type="evidence" value="ECO:0007669"/>
    <property type="project" value="InterPro"/>
</dbReference>
<organism evidence="1 2">
    <name type="scientific">Saccharolobus islandicus (strain L.S.2.15 / Lassen #1)</name>
    <name type="common">Sulfolobus islandicus</name>
    <dbReference type="NCBI Taxonomy" id="429572"/>
    <lineage>
        <taxon>Archaea</taxon>
        <taxon>Thermoproteota</taxon>
        <taxon>Thermoprotei</taxon>
        <taxon>Sulfolobales</taxon>
        <taxon>Sulfolobaceae</taxon>
        <taxon>Saccharolobus</taxon>
    </lineage>
</organism>
<dbReference type="GeneID" id="7799186"/>
<dbReference type="KEGG" id="sis:LS215_1553"/>
<sequence length="59" mass="6910">MDKRIYTAVKLSEEERKILQSIAKSYDITMSDVIRMAIKEYAKRYKNDLEKNPPIGETS</sequence>
<proteinExistence type="predicted"/>
<dbReference type="RefSeq" id="WP_012713751.1">
    <property type="nucleotide sequence ID" value="NC_012589.1"/>
</dbReference>
<dbReference type="Gene3D" id="1.10.1220.10">
    <property type="entry name" value="Met repressor-like"/>
    <property type="match status" value="1"/>
</dbReference>
<dbReference type="InterPro" id="IPR013321">
    <property type="entry name" value="Arc_rbn_hlx_hlx"/>
</dbReference>
<dbReference type="InterPro" id="IPR046257">
    <property type="entry name" value="DUF6290"/>
</dbReference>
<protein>
    <submittedName>
        <fullName evidence="1">CopG domain protein DNA-binding domain protein</fullName>
    </submittedName>
</protein>
<dbReference type="AlphaFoldDB" id="C3MQ98"/>
<name>C3MQ98_SACI2</name>
<dbReference type="HOGENOM" id="CLU_210077_0_0_2"/>
<reference evidence="1 2" key="1">
    <citation type="journal article" date="2009" name="Proc. Natl. Acad. Sci. U.S.A.">
        <title>Biogeography of the Sulfolobus islandicus pan-genome.</title>
        <authorList>
            <person name="Reno M.L."/>
            <person name="Held N.L."/>
            <person name="Fields C.J."/>
            <person name="Burke P.V."/>
            <person name="Whitaker R.J."/>
        </authorList>
    </citation>
    <scope>NUCLEOTIDE SEQUENCE [LARGE SCALE GENOMIC DNA]</scope>
    <source>
        <strain evidence="2">L.S.2.15 / Lassen #1</strain>
    </source>
</reference>